<keyword evidence="2" id="KW-0175">Coiled coil</keyword>
<feature type="coiled-coil region" evidence="2">
    <location>
        <begin position="98"/>
        <end position="125"/>
    </location>
</feature>
<dbReference type="GO" id="GO:0007165">
    <property type="term" value="P:signal transduction"/>
    <property type="evidence" value="ECO:0007669"/>
    <property type="project" value="InterPro"/>
</dbReference>
<dbReference type="SUPFAM" id="SSF52200">
    <property type="entry name" value="Toll/Interleukin receptor TIR domain"/>
    <property type="match status" value="1"/>
</dbReference>
<protein>
    <submittedName>
        <fullName evidence="4">TMV resistance protein N</fullName>
    </submittedName>
</protein>
<organism evidence="4 5">
    <name type="scientific">Vitis vinifera</name>
    <name type="common">Grape</name>
    <dbReference type="NCBI Taxonomy" id="29760"/>
    <lineage>
        <taxon>Eukaryota</taxon>
        <taxon>Viridiplantae</taxon>
        <taxon>Streptophyta</taxon>
        <taxon>Embryophyta</taxon>
        <taxon>Tracheophyta</taxon>
        <taxon>Spermatophyta</taxon>
        <taxon>Magnoliopsida</taxon>
        <taxon>eudicotyledons</taxon>
        <taxon>Gunneridae</taxon>
        <taxon>Pentapetalae</taxon>
        <taxon>rosids</taxon>
        <taxon>Vitales</taxon>
        <taxon>Vitaceae</taxon>
        <taxon>Viteae</taxon>
        <taxon>Vitis</taxon>
    </lineage>
</organism>
<gene>
    <name evidence="4" type="primary">N_140</name>
    <name evidence="4" type="ORF">CK203_043200</name>
</gene>
<evidence type="ECO:0000313" key="5">
    <source>
        <dbReference type="Proteomes" id="UP000288805"/>
    </source>
</evidence>
<keyword evidence="1" id="KW-0520">NAD</keyword>
<reference evidence="4 5" key="1">
    <citation type="journal article" date="2018" name="PLoS Genet.">
        <title>Population sequencing reveals clonal diversity and ancestral inbreeding in the grapevine cultivar Chardonnay.</title>
        <authorList>
            <person name="Roach M.J."/>
            <person name="Johnson D.L."/>
            <person name="Bohlmann J."/>
            <person name="van Vuuren H.J."/>
            <person name="Jones S.J."/>
            <person name="Pretorius I.S."/>
            <person name="Schmidt S.A."/>
            <person name="Borneman A.R."/>
        </authorList>
    </citation>
    <scope>NUCLEOTIDE SEQUENCE [LARGE SCALE GENOMIC DNA]</scope>
    <source>
        <strain evidence="5">cv. Chardonnay</strain>
        <tissue evidence="4">Leaf</tissue>
    </source>
</reference>
<evidence type="ECO:0000256" key="2">
    <source>
        <dbReference type="SAM" id="Coils"/>
    </source>
</evidence>
<dbReference type="PANTHER" id="PTHR32009:SF146">
    <property type="entry name" value="TIR DOMAIN-CONTAINING PROTEIN"/>
    <property type="match status" value="1"/>
</dbReference>
<dbReference type="AlphaFoldDB" id="A0A438HP89"/>
<dbReference type="PROSITE" id="PS50104">
    <property type="entry name" value="TIR"/>
    <property type="match status" value="1"/>
</dbReference>
<evidence type="ECO:0000259" key="3">
    <source>
        <dbReference type="PROSITE" id="PS50104"/>
    </source>
</evidence>
<feature type="domain" description="TIR" evidence="3">
    <location>
        <begin position="1"/>
        <end position="129"/>
    </location>
</feature>
<dbReference type="SMART" id="SM00255">
    <property type="entry name" value="TIR"/>
    <property type="match status" value="1"/>
</dbReference>
<sequence>MDPTSKNFTAHLYDALCRKGIYTFIDDDKLERGQVISPALFTAIENSMFSIIVLSENYQSSRRCLVEFVKILECMRRNGQRVLPIFYDVDPSNVRKQRGNFEDALAQLEENLKDNLERVKVWKDALSEVANLSSFDSRNYKCFENRKASVSQDKTIFECQQQHSAATPANWKLFNSITDMEGRNSSTL</sequence>
<dbReference type="Proteomes" id="UP000288805">
    <property type="component" value="Unassembled WGS sequence"/>
</dbReference>
<evidence type="ECO:0000313" key="4">
    <source>
        <dbReference type="EMBL" id="RVW86265.1"/>
    </source>
</evidence>
<dbReference type="PANTHER" id="PTHR32009">
    <property type="entry name" value="TMV RESISTANCE PROTEIN N-LIKE"/>
    <property type="match status" value="1"/>
</dbReference>
<name>A0A438HP89_VITVI</name>
<dbReference type="EMBL" id="QGNW01000195">
    <property type="protein sequence ID" value="RVW86265.1"/>
    <property type="molecule type" value="Genomic_DNA"/>
</dbReference>
<dbReference type="Gene3D" id="3.40.50.10140">
    <property type="entry name" value="Toll/interleukin-1 receptor homology (TIR) domain"/>
    <property type="match status" value="1"/>
</dbReference>
<comment type="caution">
    <text evidence="4">The sequence shown here is derived from an EMBL/GenBank/DDBJ whole genome shotgun (WGS) entry which is preliminary data.</text>
</comment>
<dbReference type="InterPro" id="IPR000157">
    <property type="entry name" value="TIR_dom"/>
</dbReference>
<dbReference type="InterPro" id="IPR035897">
    <property type="entry name" value="Toll_tir_struct_dom_sf"/>
</dbReference>
<evidence type="ECO:0000256" key="1">
    <source>
        <dbReference type="ARBA" id="ARBA00023027"/>
    </source>
</evidence>
<accession>A0A438HP89</accession>
<proteinExistence type="predicted"/>
<dbReference type="Pfam" id="PF01582">
    <property type="entry name" value="TIR"/>
    <property type="match status" value="1"/>
</dbReference>